<keyword evidence="8 22" id="KW-0479">Metal-binding</keyword>
<name>A0A1I4DT89_9PROT</name>
<dbReference type="Pfam" id="PF21342">
    <property type="entry name" value="SoxA-TsdA_cyt-c"/>
    <property type="match status" value="2"/>
</dbReference>
<accession>A0A1I4DT89</accession>
<gene>
    <name evidence="25" type="ORF">SAMN02745775_112122</name>
</gene>
<dbReference type="AlphaFoldDB" id="A0A1I4DT89"/>
<feature type="domain" description="Cytochrome c" evidence="24">
    <location>
        <begin position="53"/>
        <end position="126"/>
    </location>
</feature>
<evidence type="ECO:0000256" key="3">
    <source>
        <dbReference type="ARBA" id="ARBA00012408"/>
    </source>
</evidence>
<keyword evidence="5" id="KW-0813">Transport</keyword>
<dbReference type="GO" id="GO:0070069">
    <property type="term" value="C:cytochrome complex"/>
    <property type="evidence" value="ECO:0007669"/>
    <property type="project" value="InterPro"/>
</dbReference>
<keyword evidence="6 21" id="KW-0349">Heme</keyword>
<evidence type="ECO:0000256" key="23">
    <source>
        <dbReference type="SAM" id="SignalP"/>
    </source>
</evidence>
<evidence type="ECO:0000313" key="26">
    <source>
        <dbReference type="Proteomes" id="UP000199473"/>
    </source>
</evidence>
<comment type="subcellular location">
    <subcellularLocation>
        <location evidence="1">Periplasm</location>
    </subcellularLocation>
</comment>
<evidence type="ECO:0000256" key="2">
    <source>
        <dbReference type="ARBA" id="ARBA00011530"/>
    </source>
</evidence>
<evidence type="ECO:0000256" key="20">
    <source>
        <dbReference type="PIRSR" id="PIRSR038455-1"/>
    </source>
</evidence>
<dbReference type="InterPro" id="IPR025710">
    <property type="entry name" value="SoxA"/>
</dbReference>
<proteinExistence type="inferred from homology"/>
<dbReference type="STRING" id="1123062.SAMN02745775_112122"/>
<dbReference type="InterPro" id="IPR036909">
    <property type="entry name" value="Cyt_c-like_dom_sf"/>
</dbReference>
<evidence type="ECO:0000256" key="5">
    <source>
        <dbReference type="ARBA" id="ARBA00022448"/>
    </source>
</evidence>
<dbReference type="NCBIfam" id="TIGR04484">
    <property type="entry name" value="thiosulf_SoxA"/>
    <property type="match status" value="1"/>
</dbReference>
<keyword evidence="11" id="KW-0249">Electron transport</keyword>
<feature type="active site" description="Cysteine persulfide intermediate" evidence="20">
    <location>
        <position position="201"/>
    </location>
</feature>
<reference evidence="25 26" key="1">
    <citation type="submission" date="2016-10" db="EMBL/GenBank/DDBJ databases">
        <authorList>
            <person name="de Groot N.N."/>
        </authorList>
    </citation>
    <scope>NUCLEOTIDE SEQUENCE [LARGE SCALE GENOMIC DNA]</scope>
    <source>
        <strain evidence="25 26">DSM 19981</strain>
    </source>
</reference>
<organism evidence="25 26">
    <name type="scientific">Falsiroseomonas stagni DSM 19981</name>
    <dbReference type="NCBI Taxonomy" id="1123062"/>
    <lineage>
        <taxon>Bacteria</taxon>
        <taxon>Pseudomonadati</taxon>
        <taxon>Pseudomonadota</taxon>
        <taxon>Alphaproteobacteria</taxon>
        <taxon>Acetobacterales</taxon>
        <taxon>Roseomonadaceae</taxon>
        <taxon>Falsiroseomonas</taxon>
    </lineage>
</organism>
<evidence type="ECO:0000256" key="15">
    <source>
        <dbReference type="ARBA" id="ARBA00030833"/>
    </source>
</evidence>
<evidence type="ECO:0000256" key="8">
    <source>
        <dbReference type="ARBA" id="ARBA00022723"/>
    </source>
</evidence>
<feature type="binding site" description="covalent" evidence="21">
    <location>
        <position position="57"/>
    </location>
    <ligand>
        <name>heme c</name>
        <dbReference type="ChEBI" id="CHEBI:61717"/>
        <label>1</label>
    </ligand>
</feature>
<dbReference type="GO" id="GO:0046872">
    <property type="term" value="F:metal ion binding"/>
    <property type="evidence" value="ECO:0007669"/>
    <property type="project" value="UniProtKB-KW"/>
</dbReference>
<dbReference type="Proteomes" id="UP000199473">
    <property type="component" value="Unassembled WGS sequence"/>
</dbReference>
<feature type="binding site" description="axial binding residue" evidence="22">
    <location>
        <position position="93"/>
    </location>
    <ligand>
        <name>heme c</name>
        <dbReference type="ChEBI" id="CHEBI:61717"/>
        <label>1</label>
    </ligand>
    <ligandPart>
        <name>Fe</name>
        <dbReference type="ChEBI" id="CHEBI:18248"/>
    </ligandPart>
</feature>
<keyword evidence="7" id="KW-0808">Transferase</keyword>
<dbReference type="Gene3D" id="1.10.760.10">
    <property type="entry name" value="Cytochrome c-like domain"/>
    <property type="match status" value="2"/>
</dbReference>
<feature type="signal peptide" evidence="23">
    <location>
        <begin position="1"/>
        <end position="16"/>
    </location>
</feature>
<evidence type="ECO:0000256" key="13">
    <source>
        <dbReference type="ARBA" id="ARBA00025746"/>
    </source>
</evidence>
<dbReference type="GO" id="GO:0019417">
    <property type="term" value="P:sulfur oxidation"/>
    <property type="evidence" value="ECO:0007669"/>
    <property type="project" value="InterPro"/>
</dbReference>
<keyword evidence="12 22" id="KW-0408">Iron</keyword>
<dbReference type="GO" id="GO:0042597">
    <property type="term" value="C:periplasmic space"/>
    <property type="evidence" value="ECO:0007669"/>
    <property type="project" value="UniProtKB-SubCell"/>
</dbReference>
<dbReference type="GO" id="GO:0020037">
    <property type="term" value="F:heme binding"/>
    <property type="evidence" value="ECO:0007669"/>
    <property type="project" value="InterPro"/>
</dbReference>
<evidence type="ECO:0000256" key="7">
    <source>
        <dbReference type="ARBA" id="ARBA00022679"/>
    </source>
</evidence>
<evidence type="ECO:0000256" key="16">
    <source>
        <dbReference type="ARBA" id="ARBA00032236"/>
    </source>
</evidence>
<evidence type="ECO:0000256" key="6">
    <source>
        <dbReference type="ARBA" id="ARBA00022617"/>
    </source>
</evidence>
<evidence type="ECO:0000313" key="25">
    <source>
        <dbReference type="EMBL" id="SFK96842.1"/>
    </source>
</evidence>
<evidence type="ECO:0000256" key="4">
    <source>
        <dbReference type="ARBA" id="ARBA00019364"/>
    </source>
</evidence>
<evidence type="ECO:0000256" key="18">
    <source>
        <dbReference type="ARBA" id="ARBA00048077"/>
    </source>
</evidence>
<comment type="catalytic activity">
    <reaction evidence="18">
        <text>L-cysteinyl-[SoxY protein] + thiosulfate + 2 Fe(III)-[cytochrome c] = S-sulfosulfanyl-L-cysteinyl-[SoxY protein] + 2 Fe(II)-[cytochrome c] + 2 H(+)</text>
        <dbReference type="Rhea" id="RHEA:56720"/>
        <dbReference type="Rhea" id="RHEA-COMP:10350"/>
        <dbReference type="Rhea" id="RHEA-COMP:14328"/>
        <dbReference type="Rhea" id="RHEA-COMP:14399"/>
        <dbReference type="Rhea" id="RHEA-COMP:14691"/>
        <dbReference type="ChEBI" id="CHEBI:15378"/>
        <dbReference type="ChEBI" id="CHEBI:29033"/>
        <dbReference type="ChEBI" id="CHEBI:29034"/>
        <dbReference type="ChEBI" id="CHEBI:29950"/>
        <dbReference type="ChEBI" id="CHEBI:33542"/>
        <dbReference type="ChEBI" id="CHEBI:139321"/>
        <dbReference type="EC" id="2.8.5.2"/>
    </reaction>
</comment>
<dbReference type="InterPro" id="IPR009056">
    <property type="entry name" value="Cyt_c-like_dom"/>
</dbReference>
<keyword evidence="9 23" id="KW-0732">Signal</keyword>
<dbReference type="EC" id="2.8.5.2" evidence="3"/>
<evidence type="ECO:0000256" key="19">
    <source>
        <dbReference type="ARBA" id="ARBA00048423"/>
    </source>
</evidence>
<sequence>MKRLLALLLLALPASAQDRRSGFEDMARETQAMQRDDMQNPGMLWVAEGEDRFNRDCTACHSEASMRGVAARYPAWDEATGAPIDLAGRISACVERHQRVAPPARESQPLLALTAYVAHQSRGLPISRPSDPRLAPALEQGRALYGERRGQLDLSCVQCHDDNAGRRLAGSTIPQAHPTGYPLYRLEWQGVGSLQRRLRGCMTGVRSEPFAYGAAEYVALELFLNDRAAGMLLETPAVRP</sequence>
<comment type="subunit">
    <text evidence="2">Heterodimer of SoxA and SoxX.</text>
</comment>
<evidence type="ECO:0000256" key="14">
    <source>
        <dbReference type="ARBA" id="ARBA00030174"/>
    </source>
</evidence>
<dbReference type="EMBL" id="FOSQ01000012">
    <property type="protein sequence ID" value="SFK96842.1"/>
    <property type="molecule type" value="Genomic_DNA"/>
</dbReference>
<feature type="binding site" evidence="21">
    <location>
        <position position="197"/>
    </location>
    <ligand>
        <name>substrate</name>
    </ligand>
</feature>
<dbReference type="RefSeq" id="WP_092962371.1">
    <property type="nucleotide sequence ID" value="NZ_FOSQ01000012.1"/>
</dbReference>
<dbReference type="PIRSF" id="PIRSF038455">
    <property type="entry name" value="SoxA"/>
    <property type="match status" value="1"/>
</dbReference>
<feature type="binding site" description="covalent" evidence="21">
    <location>
        <position position="60"/>
    </location>
    <ligand>
        <name>heme c</name>
        <dbReference type="ChEBI" id="CHEBI:61717"/>
        <label>1</label>
    </ligand>
</feature>
<evidence type="ECO:0000256" key="22">
    <source>
        <dbReference type="PIRSR" id="PIRSR038455-3"/>
    </source>
</evidence>
<comment type="cofactor">
    <cofactor evidence="21">
        <name>heme</name>
        <dbReference type="ChEBI" id="CHEBI:30413"/>
    </cofactor>
    <text evidence="21">Binds 2 heme groups per subunit.</text>
</comment>
<keyword evidence="10" id="KW-0574">Periplasm</keyword>
<dbReference type="GO" id="GO:0009055">
    <property type="term" value="F:electron transfer activity"/>
    <property type="evidence" value="ECO:0007669"/>
    <property type="project" value="InterPro"/>
</dbReference>
<protein>
    <recommendedName>
        <fullName evidence="4">L-cysteine S-thiosulfotransferase subunit SoxA</fullName>
        <ecNumber evidence="3">2.8.5.2</ecNumber>
    </recommendedName>
    <alternativeName>
        <fullName evidence="16">Protein SoxA</fullName>
    </alternativeName>
    <alternativeName>
        <fullName evidence="17">SoxAX cytochrome complex subunit A</fullName>
    </alternativeName>
    <alternativeName>
        <fullName evidence="15">Sulfur oxidizing protein A</fullName>
    </alternativeName>
    <alternativeName>
        <fullName evidence="14">Thiosulfate-oxidizing multienzyme system protein SoxA</fullName>
    </alternativeName>
</protein>
<comment type="catalytic activity">
    <reaction evidence="19">
        <text>S-sulfanyl-L-cysteinyl-[SoxY protein] + thiosulfate + 2 Fe(III)-[cytochrome c] = S-(2-sulfodisulfanyl)-L-cysteinyl-[SoxY protein] + 2 Fe(II)-[cytochrome c] + 2 H(+)</text>
        <dbReference type="Rhea" id="RHEA:51224"/>
        <dbReference type="Rhea" id="RHEA-COMP:10350"/>
        <dbReference type="Rhea" id="RHEA-COMP:14399"/>
        <dbReference type="Rhea" id="RHEA-COMP:14689"/>
        <dbReference type="Rhea" id="RHEA-COMP:14690"/>
        <dbReference type="ChEBI" id="CHEBI:15378"/>
        <dbReference type="ChEBI" id="CHEBI:29033"/>
        <dbReference type="ChEBI" id="CHEBI:29034"/>
        <dbReference type="ChEBI" id="CHEBI:33542"/>
        <dbReference type="ChEBI" id="CHEBI:61963"/>
        <dbReference type="ChEBI" id="CHEBI:140664"/>
        <dbReference type="EC" id="2.8.5.2"/>
    </reaction>
</comment>
<comment type="similarity">
    <text evidence="13">Belongs to the SoxA family.</text>
</comment>
<feature type="binding site" description="axial binding residue" evidence="22">
    <location>
        <position position="201"/>
    </location>
    <ligand>
        <name>heme c</name>
        <dbReference type="ChEBI" id="CHEBI:61717"/>
        <label>2</label>
    </ligand>
    <ligandPart>
        <name>Fe</name>
        <dbReference type="ChEBI" id="CHEBI:18248"/>
    </ligandPart>
</feature>
<feature type="domain" description="Cytochrome c" evidence="24">
    <location>
        <begin position="140"/>
        <end position="231"/>
    </location>
</feature>
<feature type="binding site" description="axial binding residue" evidence="22">
    <location>
        <position position="61"/>
    </location>
    <ligand>
        <name>heme c</name>
        <dbReference type="ChEBI" id="CHEBI:61717"/>
        <label>1</label>
    </ligand>
    <ligandPart>
        <name>Fe</name>
        <dbReference type="ChEBI" id="CHEBI:18248"/>
    </ligandPart>
</feature>
<feature type="binding site" description="covalent" evidence="21">
    <location>
        <position position="159"/>
    </location>
    <ligand>
        <name>heme c</name>
        <dbReference type="ChEBI" id="CHEBI:61717"/>
        <label>2</label>
    </ligand>
</feature>
<evidence type="ECO:0000256" key="1">
    <source>
        <dbReference type="ARBA" id="ARBA00004418"/>
    </source>
</evidence>
<evidence type="ECO:0000256" key="9">
    <source>
        <dbReference type="ARBA" id="ARBA00022729"/>
    </source>
</evidence>
<evidence type="ECO:0000256" key="10">
    <source>
        <dbReference type="ARBA" id="ARBA00022764"/>
    </source>
</evidence>
<dbReference type="OrthoDB" id="7916986at2"/>
<keyword evidence="26" id="KW-1185">Reference proteome</keyword>
<dbReference type="GO" id="GO:0016740">
    <property type="term" value="F:transferase activity"/>
    <property type="evidence" value="ECO:0007669"/>
    <property type="project" value="UniProtKB-KW"/>
</dbReference>
<feature type="chain" id="PRO_5011612819" description="L-cysteine S-thiosulfotransferase subunit SoxA" evidence="23">
    <location>
        <begin position="17"/>
        <end position="240"/>
    </location>
</feature>
<dbReference type="GO" id="GO:0016669">
    <property type="term" value="F:oxidoreductase activity, acting on a sulfur group of donors, cytochrome as acceptor"/>
    <property type="evidence" value="ECO:0007669"/>
    <property type="project" value="InterPro"/>
</dbReference>
<feature type="binding site" description="axial binding residue" evidence="22">
    <location>
        <position position="160"/>
    </location>
    <ligand>
        <name>heme c</name>
        <dbReference type="ChEBI" id="CHEBI:61717"/>
        <label>2</label>
    </ligand>
    <ligandPart>
        <name>Fe</name>
        <dbReference type="ChEBI" id="CHEBI:18248"/>
    </ligandPart>
</feature>
<evidence type="ECO:0000256" key="17">
    <source>
        <dbReference type="ARBA" id="ARBA00032318"/>
    </source>
</evidence>
<dbReference type="SUPFAM" id="SSF46626">
    <property type="entry name" value="Cytochrome c"/>
    <property type="match status" value="2"/>
</dbReference>
<evidence type="ECO:0000259" key="24">
    <source>
        <dbReference type="Pfam" id="PF21342"/>
    </source>
</evidence>
<feature type="binding site" description="covalent" evidence="21">
    <location>
        <position position="156"/>
    </location>
    <ligand>
        <name>heme c</name>
        <dbReference type="ChEBI" id="CHEBI:61717"/>
        <label>2</label>
    </ligand>
</feature>
<evidence type="ECO:0000256" key="11">
    <source>
        <dbReference type="ARBA" id="ARBA00022982"/>
    </source>
</evidence>
<evidence type="ECO:0000256" key="21">
    <source>
        <dbReference type="PIRSR" id="PIRSR038455-2"/>
    </source>
</evidence>
<evidence type="ECO:0000256" key="12">
    <source>
        <dbReference type="ARBA" id="ARBA00023004"/>
    </source>
</evidence>